<name>A0AAW1PVU3_9CHLO</name>
<proteinExistence type="predicted"/>
<dbReference type="AlphaFoldDB" id="A0AAW1PVU3"/>
<evidence type="ECO:0000259" key="2">
    <source>
        <dbReference type="PROSITE" id="PS50195"/>
    </source>
</evidence>
<dbReference type="GO" id="GO:0015031">
    <property type="term" value="P:protein transport"/>
    <property type="evidence" value="ECO:0007669"/>
    <property type="project" value="InterPro"/>
</dbReference>
<sequence length="535" mass="58366">MSAAQIPDGWAFSASIPSWTQTTLEGDELVVFYRVEVKVLPPDKNGAPRCRSVLRRFSHFKKLHGRLIEELGAARLQGLAPPRKGGFFATVNKQPALIERRRRELQEWLYALIRDPAIAHSRMLNNFLELADAARFVQRHTRDMRESFTGTGTSSARPSDSYVPPRLSEAPSFAGPPSARSTQTVAAGGPPNMRLGLHVEQRGGLKKHVRALKQRLDRASADLQDAVEVIAAEREGKRQLVSHLAALEARVSDNSGKRSAELDRLLSQVSEIDVLIGDHQREPASAHTSSPQQSHPPQSSIHTDEIRELRMRLETAESALAQSSQQGEDSEELAEKLRKAEEAAESLRGELGVAKAQLGVLAKDGETMAELREQLGRERSAKDDAVARADALAQANSQAAEASAQLQAAAGRAQDLEQQLQAAQSEAERLTAALQDERGRAQEAAAQLTQQGADDKAKLLSDMKVLAREAAEAEAAAKLESAVTSARAEGDQRMELASAGLKAEAARQMEERLKLKPGEKRQALTWNGQQRQRPG</sequence>
<feature type="region of interest" description="Disordered" evidence="1">
    <location>
        <begin position="145"/>
        <end position="190"/>
    </location>
</feature>
<protein>
    <recommendedName>
        <fullName evidence="2">PX domain-containing protein</fullName>
    </recommendedName>
</protein>
<feature type="region of interest" description="Disordered" evidence="1">
    <location>
        <begin position="317"/>
        <end position="338"/>
    </location>
</feature>
<feature type="compositionally biased region" description="Polar residues" evidence="1">
    <location>
        <begin position="524"/>
        <end position="535"/>
    </location>
</feature>
<dbReference type="InterPro" id="IPR036871">
    <property type="entry name" value="PX_dom_sf"/>
</dbReference>
<dbReference type="InterPro" id="IPR044588">
    <property type="entry name" value="EREX-like"/>
</dbReference>
<dbReference type="PANTHER" id="PTHR46856:SF1">
    <property type="entry name" value="PX DOMAIN-CONTAINING PROTEIN EREL1-RELATED"/>
    <property type="match status" value="1"/>
</dbReference>
<feature type="region of interest" description="Disordered" evidence="1">
    <location>
        <begin position="435"/>
        <end position="454"/>
    </location>
</feature>
<accession>A0AAW1PVU3</accession>
<dbReference type="InterPro" id="IPR001683">
    <property type="entry name" value="PX_dom"/>
</dbReference>
<keyword evidence="4" id="KW-1185">Reference proteome</keyword>
<evidence type="ECO:0000313" key="4">
    <source>
        <dbReference type="Proteomes" id="UP001465755"/>
    </source>
</evidence>
<evidence type="ECO:0000313" key="3">
    <source>
        <dbReference type="EMBL" id="KAK9812097.1"/>
    </source>
</evidence>
<dbReference type="CDD" id="cd06093">
    <property type="entry name" value="PX_domain"/>
    <property type="match status" value="1"/>
</dbReference>
<dbReference type="SUPFAM" id="SSF64268">
    <property type="entry name" value="PX domain"/>
    <property type="match status" value="1"/>
</dbReference>
<comment type="caution">
    <text evidence="3">The sequence shown here is derived from an EMBL/GenBank/DDBJ whole genome shotgun (WGS) entry which is preliminary data.</text>
</comment>
<dbReference type="Pfam" id="PF00787">
    <property type="entry name" value="PX"/>
    <property type="match status" value="1"/>
</dbReference>
<feature type="region of interest" description="Disordered" evidence="1">
    <location>
        <begin position="281"/>
        <end position="301"/>
    </location>
</feature>
<feature type="domain" description="PX" evidence="2">
    <location>
        <begin position="11"/>
        <end position="135"/>
    </location>
</feature>
<dbReference type="PROSITE" id="PS50195">
    <property type="entry name" value="PX"/>
    <property type="match status" value="1"/>
</dbReference>
<dbReference type="SMART" id="SM00312">
    <property type="entry name" value="PX"/>
    <property type="match status" value="1"/>
</dbReference>
<dbReference type="Proteomes" id="UP001465755">
    <property type="component" value="Unassembled WGS sequence"/>
</dbReference>
<feature type="compositionally biased region" description="Polar residues" evidence="1">
    <location>
        <begin position="148"/>
        <end position="158"/>
    </location>
</feature>
<feature type="compositionally biased region" description="Low complexity" evidence="1">
    <location>
        <begin position="285"/>
        <end position="300"/>
    </location>
</feature>
<dbReference type="EMBL" id="JALJOQ010000009">
    <property type="protein sequence ID" value="KAK9812097.1"/>
    <property type="molecule type" value="Genomic_DNA"/>
</dbReference>
<dbReference type="GO" id="GO:0005768">
    <property type="term" value="C:endosome"/>
    <property type="evidence" value="ECO:0007669"/>
    <property type="project" value="UniProtKB-ARBA"/>
</dbReference>
<dbReference type="GO" id="GO:0035091">
    <property type="term" value="F:phosphatidylinositol binding"/>
    <property type="evidence" value="ECO:0007669"/>
    <property type="project" value="InterPro"/>
</dbReference>
<organism evidence="3 4">
    <name type="scientific">Symbiochloris irregularis</name>
    <dbReference type="NCBI Taxonomy" id="706552"/>
    <lineage>
        <taxon>Eukaryota</taxon>
        <taxon>Viridiplantae</taxon>
        <taxon>Chlorophyta</taxon>
        <taxon>core chlorophytes</taxon>
        <taxon>Trebouxiophyceae</taxon>
        <taxon>Trebouxiales</taxon>
        <taxon>Trebouxiaceae</taxon>
        <taxon>Symbiochloris</taxon>
    </lineage>
</organism>
<reference evidence="3 4" key="1">
    <citation type="journal article" date="2024" name="Nat. Commun.">
        <title>Phylogenomics reveals the evolutionary origins of lichenization in chlorophyte algae.</title>
        <authorList>
            <person name="Puginier C."/>
            <person name="Libourel C."/>
            <person name="Otte J."/>
            <person name="Skaloud P."/>
            <person name="Haon M."/>
            <person name="Grisel S."/>
            <person name="Petersen M."/>
            <person name="Berrin J.G."/>
            <person name="Delaux P.M."/>
            <person name="Dal Grande F."/>
            <person name="Keller J."/>
        </authorList>
    </citation>
    <scope>NUCLEOTIDE SEQUENCE [LARGE SCALE GENOMIC DNA]</scope>
    <source>
        <strain evidence="3 4">SAG 2036</strain>
    </source>
</reference>
<gene>
    <name evidence="3" type="ORF">WJX73_006250</name>
</gene>
<dbReference type="PANTHER" id="PTHR46856">
    <property type="entry name" value="PX DOMAIN-CONTAINING PROTEIN EREL1-RELATED"/>
    <property type="match status" value="1"/>
</dbReference>
<feature type="compositionally biased region" description="Basic and acidic residues" evidence="1">
    <location>
        <begin position="512"/>
        <end position="522"/>
    </location>
</feature>
<feature type="region of interest" description="Disordered" evidence="1">
    <location>
        <begin position="512"/>
        <end position="535"/>
    </location>
</feature>
<evidence type="ECO:0000256" key="1">
    <source>
        <dbReference type="SAM" id="MobiDB-lite"/>
    </source>
</evidence>
<dbReference type="Gene3D" id="3.30.1520.10">
    <property type="entry name" value="Phox-like domain"/>
    <property type="match status" value="1"/>
</dbReference>